<gene>
    <name evidence="1" type="ORF">SI8410_07010606</name>
</gene>
<dbReference type="AlphaFoldDB" id="A0A7I8KRK4"/>
<reference evidence="1" key="1">
    <citation type="submission" date="2020-02" db="EMBL/GenBank/DDBJ databases">
        <authorList>
            <person name="Scholz U."/>
            <person name="Mascher M."/>
            <person name="Fiebig A."/>
        </authorList>
    </citation>
    <scope>NUCLEOTIDE SEQUENCE</scope>
</reference>
<sequence>MASGPLPQNFRHLLVGGQRVLVLVTASAAEADEWVRGVEETPSPRRVVGLSFFWEPLLLHDGSLGRRFISINLSYMTDVLVYGLSSEENDAIAPRVVNFLCDPCNFFSGDDIKQSLRALGFHGSRRHSLTMELVGVAAICGVSPAAVSPSQLPIHVRLAAVLLTDVDAGLLLRPNLWDLIPCSWPMTEVQVQLSAETSFVGQKLGICAFARILS</sequence>
<organism evidence="1 2">
    <name type="scientific">Spirodela intermedia</name>
    <name type="common">Intermediate duckweed</name>
    <dbReference type="NCBI Taxonomy" id="51605"/>
    <lineage>
        <taxon>Eukaryota</taxon>
        <taxon>Viridiplantae</taxon>
        <taxon>Streptophyta</taxon>
        <taxon>Embryophyta</taxon>
        <taxon>Tracheophyta</taxon>
        <taxon>Spermatophyta</taxon>
        <taxon>Magnoliopsida</taxon>
        <taxon>Liliopsida</taxon>
        <taxon>Araceae</taxon>
        <taxon>Lemnoideae</taxon>
        <taxon>Spirodela</taxon>
    </lineage>
</organism>
<evidence type="ECO:0000313" key="2">
    <source>
        <dbReference type="Proteomes" id="UP000663760"/>
    </source>
</evidence>
<dbReference type="EMBL" id="LR746270">
    <property type="protein sequence ID" value="CAA7399936.1"/>
    <property type="molecule type" value="Genomic_DNA"/>
</dbReference>
<dbReference type="Proteomes" id="UP000663760">
    <property type="component" value="Chromosome 7"/>
</dbReference>
<keyword evidence="2" id="KW-1185">Reference proteome</keyword>
<protein>
    <submittedName>
        <fullName evidence="1">Uncharacterized protein</fullName>
    </submittedName>
</protein>
<accession>A0A7I8KRK4</accession>
<name>A0A7I8KRK4_SPIIN</name>
<proteinExistence type="predicted"/>
<evidence type="ECO:0000313" key="1">
    <source>
        <dbReference type="EMBL" id="CAA7399936.1"/>
    </source>
</evidence>